<dbReference type="InterPro" id="IPR018510">
    <property type="entry name" value="DAP_epimerase_AS"/>
</dbReference>
<name>A0ABW2Q7B4_9MICO</name>
<dbReference type="Pfam" id="PF01678">
    <property type="entry name" value="DAP_epimerase"/>
    <property type="match status" value="2"/>
</dbReference>
<feature type="site" description="Could be important to modulate the pK values of the two catalytic cysteine residues" evidence="8">
    <location>
        <position position="241"/>
    </location>
</feature>
<evidence type="ECO:0000256" key="7">
    <source>
        <dbReference type="ARBA" id="ARBA00051712"/>
    </source>
</evidence>
<comment type="caution">
    <text evidence="8">Lacks conserved residue(s) required for the propagation of feature annotation.</text>
</comment>
<dbReference type="PANTHER" id="PTHR31689:SF0">
    <property type="entry name" value="DIAMINOPIMELATE EPIMERASE"/>
    <property type="match status" value="1"/>
</dbReference>
<feature type="binding site" evidence="8">
    <location>
        <begin position="94"/>
        <end position="95"/>
    </location>
    <ligand>
        <name>substrate</name>
    </ligand>
</feature>
<feature type="binding site" evidence="8">
    <location>
        <position position="20"/>
    </location>
    <ligand>
        <name>substrate</name>
    </ligand>
</feature>
<proteinExistence type="inferred from homology"/>
<organism evidence="10 11">
    <name type="scientific">Georgenia alba</name>
    <dbReference type="NCBI Taxonomy" id="2233858"/>
    <lineage>
        <taxon>Bacteria</taxon>
        <taxon>Bacillati</taxon>
        <taxon>Actinomycetota</taxon>
        <taxon>Actinomycetes</taxon>
        <taxon>Micrococcales</taxon>
        <taxon>Bogoriellaceae</taxon>
        <taxon>Georgenia</taxon>
    </lineage>
</organism>
<dbReference type="HAMAP" id="MF_00197">
    <property type="entry name" value="DAP_epimerase"/>
    <property type="match status" value="1"/>
</dbReference>
<evidence type="ECO:0000256" key="1">
    <source>
        <dbReference type="ARBA" id="ARBA00005196"/>
    </source>
</evidence>
<keyword evidence="4 8" id="KW-0028">Amino-acid biosynthesis</keyword>
<keyword evidence="5 8" id="KW-0457">Lysine biosynthesis</keyword>
<feature type="active site" description="Proton donor" evidence="8">
    <location>
        <position position="93"/>
    </location>
</feature>
<comment type="subunit">
    <text evidence="8">Homodimer.</text>
</comment>
<dbReference type="GO" id="GO:0008837">
    <property type="term" value="F:diaminopimelate epimerase activity"/>
    <property type="evidence" value="ECO:0007669"/>
    <property type="project" value="UniProtKB-EC"/>
</dbReference>
<comment type="subcellular location">
    <subcellularLocation>
        <location evidence="8">Cytoplasm</location>
    </subcellularLocation>
</comment>
<comment type="similarity">
    <text evidence="2 8">Belongs to the diaminopimelate epimerase family.</text>
</comment>
<evidence type="ECO:0000256" key="9">
    <source>
        <dbReference type="PROSITE-ProRule" id="PRU10125"/>
    </source>
</evidence>
<protein>
    <recommendedName>
        <fullName evidence="3 8">Diaminopimelate epimerase</fullName>
        <shortName evidence="8">DAP epimerase</shortName>
        <ecNumber evidence="3 8">5.1.1.7</ecNumber>
    </recommendedName>
    <alternativeName>
        <fullName evidence="8">PLP-independent amino acid racemase</fullName>
    </alternativeName>
</protein>
<comment type="caution">
    <text evidence="10">The sequence shown here is derived from an EMBL/GenBank/DDBJ whole genome shotgun (WGS) entry which is preliminary data.</text>
</comment>
<dbReference type="NCBIfam" id="TIGR00652">
    <property type="entry name" value="DapF"/>
    <property type="match status" value="1"/>
</dbReference>
<dbReference type="Gene3D" id="3.10.310.10">
    <property type="entry name" value="Diaminopimelate Epimerase, Chain A, domain 1"/>
    <property type="match status" value="2"/>
</dbReference>
<evidence type="ECO:0000313" key="10">
    <source>
        <dbReference type="EMBL" id="MFC7405334.1"/>
    </source>
</evidence>
<keyword evidence="11" id="KW-1185">Reference proteome</keyword>
<keyword evidence="6 8" id="KW-0413">Isomerase</keyword>
<comment type="catalytic activity">
    <reaction evidence="7 8">
        <text>(2S,6S)-2,6-diaminopimelate = meso-2,6-diaminopimelate</text>
        <dbReference type="Rhea" id="RHEA:15393"/>
        <dbReference type="ChEBI" id="CHEBI:57609"/>
        <dbReference type="ChEBI" id="CHEBI:57791"/>
        <dbReference type="EC" id="5.1.1.7"/>
    </reaction>
</comment>
<sequence>MTISHALAGTTLTTGHGTENDFVLVPDPDGALTIAPEDVRAVCDRHAGVGADGILRVVRSREITAGAEVLRESPEAEWFMDYRNADGSYAEMCGNGIRVFVHYLRAAGLVDLPDGESVVVGTRGGARRVTREGEQYTVDMGTWWLPGGARAAAEGHDVVVEIPGLDGPRGGLRVAVPNPHTVVALPDEASLGTAHLTLDGPLAPTYEPVPPEGTNLELVVPLGEGVQDGAPVGTVRMRVLERGVGETRSCGTGTCAAALAVRTWGGTGSPNLWRVLVPGGEVRVRVEPDTDGGERVFLTGPAELTADVVLR</sequence>
<evidence type="ECO:0000256" key="5">
    <source>
        <dbReference type="ARBA" id="ARBA00023154"/>
    </source>
</evidence>
<comment type="pathway">
    <text evidence="1 8">Amino-acid biosynthesis; L-lysine biosynthesis via DAP pathway; DL-2,6-diaminopimelate from LL-2,6-diaminopimelate: step 1/1.</text>
</comment>
<evidence type="ECO:0000256" key="4">
    <source>
        <dbReference type="ARBA" id="ARBA00022605"/>
    </source>
</evidence>
<accession>A0ABW2Q7B4</accession>
<dbReference type="PANTHER" id="PTHR31689">
    <property type="entry name" value="DIAMINOPIMELATE EPIMERASE, CHLOROPLASTIC"/>
    <property type="match status" value="1"/>
</dbReference>
<dbReference type="EMBL" id="JBHTCQ010000001">
    <property type="protein sequence ID" value="MFC7405334.1"/>
    <property type="molecule type" value="Genomic_DNA"/>
</dbReference>
<keyword evidence="8" id="KW-0963">Cytoplasm</keyword>
<dbReference type="InterPro" id="IPR001653">
    <property type="entry name" value="DAP_epimerase_DapF"/>
</dbReference>
<evidence type="ECO:0000256" key="8">
    <source>
        <dbReference type="HAMAP-Rule" id="MF_00197"/>
    </source>
</evidence>
<evidence type="ECO:0000256" key="6">
    <source>
        <dbReference type="ARBA" id="ARBA00023235"/>
    </source>
</evidence>
<evidence type="ECO:0000256" key="3">
    <source>
        <dbReference type="ARBA" id="ARBA00013080"/>
    </source>
</evidence>
<dbReference type="EC" id="5.1.1.7" evidence="3 8"/>
<dbReference type="PROSITE" id="PS01326">
    <property type="entry name" value="DAP_EPIMERASE"/>
    <property type="match status" value="1"/>
</dbReference>
<feature type="binding site" evidence="8">
    <location>
        <position position="215"/>
    </location>
    <ligand>
        <name>substrate</name>
    </ligand>
</feature>
<dbReference type="SUPFAM" id="SSF54506">
    <property type="entry name" value="Diaminopimelate epimerase-like"/>
    <property type="match status" value="2"/>
</dbReference>
<dbReference type="RefSeq" id="WP_382393566.1">
    <property type="nucleotide sequence ID" value="NZ_JBHTCQ010000001.1"/>
</dbReference>
<feature type="active site" description="Proton acceptor" evidence="8">
    <location>
        <position position="250"/>
    </location>
</feature>
<gene>
    <name evidence="8 10" type="primary">dapF</name>
    <name evidence="10" type="ORF">ACFQQL_09465</name>
</gene>
<reference evidence="11" key="1">
    <citation type="journal article" date="2019" name="Int. J. Syst. Evol. Microbiol.">
        <title>The Global Catalogue of Microorganisms (GCM) 10K type strain sequencing project: providing services to taxonomists for standard genome sequencing and annotation.</title>
        <authorList>
            <consortium name="The Broad Institute Genomics Platform"/>
            <consortium name="The Broad Institute Genome Sequencing Center for Infectious Disease"/>
            <person name="Wu L."/>
            <person name="Ma J."/>
        </authorList>
    </citation>
    <scope>NUCLEOTIDE SEQUENCE [LARGE SCALE GENOMIC DNA]</scope>
    <source>
        <strain evidence="11">JCM 1490</strain>
    </source>
</reference>
<feature type="binding site" evidence="8">
    <location>
        <begin position="241"/>
        <end position="242"/>
    </location>
    <ligand>
        <name>substrate</name>
    </ligand>
</feature>
<feature type="binding site" evidence="8">
    <location>
        <position position="84"/>
    </location>
    <ligand>
        <name>substrate</name>
    </ligand>
</feature>
<feature type="binding site" evidence="8">
    <location>
        <position position="178"/>
    </location>
    <ligand>
        <name>substrate</name>
    </ligand>
</feature>
<dbReference type="Proteomes" id="UP001596455">
    <property type="component" value="Unassembled WGS sequence"/>
</dbReference>
<feature type="binding site" evidence="8">
    <location>
        <begin position="251"/>
        <end position="252"/>
    </location>
    <ligand>
        <name>substrate</name>
    </ligand>
</feature>
<comment type="function">
    <text evidence="8">Catalyzes the stereoinversion of LL-2,6-diaminopimelate (L,L-DAP) to meso-diaminopimelate (meso-DAP), a precursor of L-lysine and an essential component of the bacterial peptidoglycan.</text>
</comment>
<evidence type="ECO:0000256" key="2">
    <source>
        <dbReference type="ARBA" id="ARBA00010219"/>
    </source>
</evidence>
<feature type="site" description="Could be important to modulate the pK values of the two catalytic cysteine residues" evidence="8">
    <location>
        <position position="180"/>
    </location>
</feature>
<feature type="active site" evidence="9">
    <location>
        <position position="93"/>
    </location>
</feature>
<evidence type="ECO:0000313" key="11">
    <source>
        <dbReference type="Proteomes" id="UP001596455"/>
    </source>
</evidence>